<proteinExistence type="predicted"/>
<dbReference type="InterPro" id="IPR039432">
    <property type="entry name" value="SRP9_dom"/>
</dbReference>
<feature type="compositionally biased region" description="Low complexity" evidence="1">
    <location>
        <begin position="35"/>
        <end position="63"/>
    </location>
</feature>
<dbReference type="EMBL" id="CDMC01000003">
    <property type="protein sequence ID" value="CEL03310.1"/>
    <property type="molecule type" value="Genomic_DNA"/>
</dbReference>
<dbReference type="PANTHER" id="PTHR12834">
    <property type="entry name" value="SIGNAL RECOGNITION PARTICLE 9 KDA PROTEIN"/>
    <property type="match status" value="1"/>
</dbReference>
<organism evidence="3 4">
    <name type="scientific">Aspergillus calidoustus</name>
    <dbReference type="NCBI Taxonomy" id="454130"/>
    <lineage>
        <taxon>Eukaryota</taxon>
        <taxon>Fungi</taxon>
        <taxon>Dikarya</taxon>
        <taxon>Ascomycota</taxon>
        <taxon>Pezizomycotina</taxon>
        <taxon>Eurotiomycetes</taxon>
        <taxon>Eurotiomycetidae</taxon>
        <taxon>Eurotiales</taxon>
        <taxon>Aspergillaceae</taxon>
        <taxon>Aspergillus</taxon>
        <taxon>Aspergillus subgen. Nidulantes</taxon>
    </lineage>
</organism>
<dbReference type="Pfam" id="PF05486">
    <property type="entry name" value="SRP9-21"/>
    <property type="match status" value="1"/>
</dbReference>
<evidence type="ECO:0000313" key="3">
    <source>
        <dbReference type="EMBL" id="CEL03310.1"/>
    </source>
</evidence>
<feature type="region of interest" description="Disordered" evidence="1">
    <location>
        <begin position="35"/>
        <end position="64"/>
    </location>
</feature>
<gene>
    <name evidence="3" type="ORF">ASPCAL04466</name>
</gene>
<feature type="region of interest" description="Disordered" evidence="1">
    <location>
        <begin position="118"/>
        <end position="167"/>
    </location>
</feature>
<reference evidence="4" key="1">
    <citation type="journal article" date="2016" name="Genome Announc.">
        <title>Draft genome sequences of fungus Aspergillus calidoustus.</title>
        <authorList>
            <person name="Horn F."/>
            <person name="Linde J."/>
            <person name="Mattern D.J."/>
            <person name="Walther G."/>
            <person name="Guthke R."/>
            <person name="Scherlach K."/>
            <person name="Martin K."/>
            <person name="Brakhage A.A."/>
            <person name="Petzke L."/>
            <person name="Valiante V."/>
        </authorList>
    </citation>
    <scope>NUCLEOTIDE SEQUENCE [LARGE SCALE GENOMIC DNA]</scope>
    <source>
        <strain evidence="4">SF006504</strain>
    </source>
</reference>
<protein>
    <recommendedName>
        <fullName evidence="2">SRP9 domain-containing protein</fullName>
    </recommendedName>
</protein>
<dbReference type="STRING" id="454130.A0A0U5FYB6"/>
<dbReference type="GO" id="GO:0005786">
    <property type="term" value="C:signal recognition particle, endoplasmic reticulum targeting"/>
    <property type="evidence" value="ECO:0007669"/>
    <property type="project" value="TreeGrafter"/>
</dbReference>
<evidence type="ECO:0000256" key="1">
    <source>
        <dbReference type="SAM" id="MobiDB-lite"/>
    </source>
</evidence>
<dbReference type="OrthoDB" id="5419752at2759"/>
<keyword evidence="4" id="KW-1185">Reference proteome</keyword>
<feature type="compositionally biased region" description="Basic residues" evidence="1">
    <location>
        <begin position="156"/>
        <end position="167"/>
    </location>
</feature>
<dbReference type="AlphaFoldDB" id="A0A0U5FYB6"/>
<dbReference type="InterPro" id="IPR039914">
    <property type="entry name" value="SRP9-like"/>
</dbReference>
<dbReference type="OMA" id="YETNKGA"/>
<feature type="domain" description="SRP9" evidence="2">
    <location>
        <begin position="8"/>
        <end position="101"/>
    </location>
</feature>
<feature type="compositionally biased region" description="Low complexity" evidence="1">
    <location>
        <begin position="128"/>
        <end position="154"/>
    </location>
</feature>
<dbReference type="PANTHER" id="PTHR12834:SF12">
    <property type="entry name" value="SIGNAL RECOGNITION PARTICLE 9 KDA PROTEIN"/>
    <property type="match status" value="1"/>
</dbReference>
<dbReference type="GO" id="GO:0006614">
    <property type="term" value="P:SRP-dependent cotranslational protein targeting to membrane"/>
    <property type="evidence" value="ECO:0007669"/>
    <property type="project" value="InterPro"/>
</dbReference>
<name>A0A0U5FYB6_ASPCI</name>
<sequence length="167" mass="16407">MPSPPYLPTSAAYLKESSLLLQAYPDSTLITTKYTFPSSKPSSKSSKPSTNPDSTSTTTSTTPLATLVLKTYNPTSGICLKYSTNKAAEVGRLITALGLLAGGADINLLDGAVPAAGAGAVGGEEEGVSVTPTTGGAGPGAAASTGANTGAGVSKGKGKGKGKKGKK</sequence>
<evidence type="ECO:0000313" key="4">
    <source>
        <dbReference type="Proteomes" id="UP000054771"/>
    </source>
</evidence>
<dbReference type="Proteomes" id="UP000054771">
    <property type="component" value="Unassembled WGS sequence"/>
</dbReference>
<evidence type="ECO:0000259" key="2">
    <source>
        <dbReference type="Pfam" id="PF05486"/>
    </source>
</evidence>
<accession>A0A0U5FYB6</accession>